<dbReference type="Pfam" id="PF03775">
    <property type="entry name" value="MinC_C"/>
    <property type="match status" value="1"/>
</dbReference>
<dbReference type="PANTHER" id="PTHR34108:SF1">
    <property type="entry name" value="SEPTUM SITE-DETERMINING PROTEIN MINC"/>
    <property type="match status" value="1"/>
</dbReference>
<dbReference type="OrthoDB" id="9790810at2"/>
<dbReference type="PANTHER" id="PTHR34108">
    <property type="entry name" value="SEPTUM SITE-DETERMINING PROTEIN MINC"/>
    <property type="match status" value="1"/>
</dbReference>
<evidence type="ECO:0000259" key="8">
    <source>
        <dbReference type="Pfam" id="PF22642"/>
    </source>
</evidence>
<evidence type="ECO:0000256" key="3">
    <source>
        <dbReference type="ARBA" id="ARBA00023210"/>
    </source>
</evidence>
<name>A0A1S2LDI5_9BACI</name>
<dbReference type="InterPro" id="IPR055219">
    <property type="entry name" value="MinC_N_1"/>
</dbReference>
<reference evidence="9 10" key="1">
    <citation type="submission" date="2016-10" db="EMBL/GenBank/DDBJ databases">
        <title>Draft genome sequences of four alkaliphilic bacteria belonging to the Anaerobacillus genus.</title>
        <authorList>
            <person name="Bassil N.M."/>
            <person name="Lloyd J.R."/>
        </authorList>
    </citation>
    <scope>NUCLEOTIDE SEQUENCE [LARGE SCALE GENOMIC DNA]</scope>
    <source>
        <strain evidence="9 10">DSM 18345</strain>
    </source>
</reference>
<dbReference type="Proteomes" id="UP000179524">
    <property type="component" value="Unassembled WGS sequence"/>
</dbReference>
<dbReference type="EMBL" id="MLQR01000050">
    <property type="protein sequence ID" value="OIJ10559.1"/>
    <property type="molecule type" value="Genomic_DNA"/>
</dbReference>
<evidence type="ECO:0000313" key="9">
    <source>
        <dbReference type="EMBL" id="OIJ10559.1"/>
    </source>
</evidence>
<dbReference type="HAMAP" id="MF_00267">
    <property type="entry name" value="MinC"/>
    <property type="match status" value="1"/>
</dbReference>
<sequence length="221" mass="24296">MQKTNNITIRGTKEGLILFLDDECSFSDLVSELEEKLSSKYPQSSEGPAVHVKVSVGNRYLTEGQTIELKKIINDKQKLIINEIESNVMTKDEAEDLIKESQMTTIVKVVRSGQVLEVKGDLLLIGDVNPGGTVVATGNIYILGVLRGIAHAGSEGDKDAVISASRMEPSQLRIAEIVSRSPDYEENEAHEMECAYIGNDSNMAIERVQHLGKIRPKITNV</sequence>
<accession>A0A1S2LDI5</accession>
<feature type="domain" description="Septum formation inhibitor MinC C-terminal" evidence="7">
    <location>
        <begin position="107"/>
        <end position="205"/>
    </location>
</feature>
<evidence type="ECO:0000256" key="6">
    <source>
        <dbReference type="HAMAP-Rule" id="MF_00267"/>
    </source>
</evidence>
<dbReference type="InterPro" id="IPR036145">
    <property type="entry name" value="MinC_C_sf"/>
</dbReference>
<dbReference type="GO" id="GO:0000902">
    <property type="term" value="P:cell morphogenesis"/>
    <property type="evidence" value="ECO:0007669"/>
    <property type="project" value="InterPro"/>
</dbReference>
<dbReference type="NCBIfam" id="TIGR01222">
    <property type="entry name" value="minC"/>
    <property type="match status" value="1"/>
</dbReference>
<dbReference type="SUPFAM" id="SSF63848">
    <property type="entry name" value="Cell-division inhibitor MinC, C-terminal domain"/>
    <property type="match status" value="1"/>
</dbReference>
<dbReference type="NCBIfam" id="NF001772">
    <property type="entry name" value="PRK00513.1-3"/>
    <property type="match status" value="1"/>
</dbReference>
<evidence type="ECO:0000313" key="10">
    <source>
        <dbReference type="Proteomes" id="UP000179524"/>
    </source>
</evidence>
<dbReference type="InterPro" id="IPR005526">
    <property type="entry name" value="Septum_form_inhib_MinC_C"/>
</dbReference>
<keyword evidence="4 6" id="KW-0131">Cell cycle</keyword>
<protein>
    <recommendedName>
        <fullName evidence="6">Probable septum site-determining protein MinC</fullName>
    </recommendedName>
</protein>
<comment type="function">
    <text evidence="6">Cell division inhibitor that blocks the formation of polar Z ring septums. Rapidly oscillates between the poles of the cell to destabilize FtsZ filaments that have formed before they mature into polar Z rings. Prevents FtsZ polymerization.</text>
</comment>
<gene>
    <name evidence="6" type="primary">minC</name>
    <name evidence="9" type="ORF">BKP37_18690</name>
</gene>
<comment type="subunit">
    <text evidence="5 6">Interacts with MinD and FtsZ.</text>
</comment>
<dbReference type="RefSeq" id="WP_071311132.1">
    <property type="nucleotide sequence ID" value="NZ_MLQR01000050.1"/>
</dbReference>
<keyword evidence="3 6" id="KW-0717">Septation</keyword>
<evidence type="ECO:0000256" key="2">
    <source>
        <dbReference type="ARBA" id="ARBA00022618"/>
    </source>
</evidence>
<keyword evidence="2 6" id="KW-0132">Cell division</keyword>
<dbReference type="InterPro" id="IPR013033">
    <property type="entry name" value="MinC"/>
</dbReference>
<dbReference type="InterPro" id="IPR016098">
    <property type="entry name" value="CAP/MinC_C"/>
</dbReference>
<proteinExistence type="inferred from homology"/>
<dbReference type="Gene3D" id="3.30.160.540">
    <property type="match status" value="1"/>
</dbReference>
<evidence type="ECO:0000256" key="4">
    <source>
        <dbReference type="ARBA" id="ARBA00023306"/>
    </source>
</evidence>
<organism evidence="9 10">
    <name type="scientific">Anaerobacillus alkalilacustris</name>
    <dbReference type="NCBI Taxonomy" id="393763"/>
    <lineage>
        <taxon>Bacteria</taxon>
        <taxon>Bacillati</taxon>
        <taxon>Bacillota</taxon>
        <taxon>Bacilli</taxon>
        <taxon>Bacillales</taxon>
        <taxon>Bacillaceae</taxon>
        <taxon>Anaerobacillus</taxon>
    </lineage>
</organism>
<evidence type="ECO:0000259" key="7">
    <source>
        <dbReference type="Pfam" id="PF03775"/>
    </source>
</evidence>
<comment type="caution">
    <text evidence="9">The sequence shown here is derived from an EMBL/GenBank/DDBJ whole genome shotgun (WGS) entry which is preliminary data.</text>
</comment>
<dbReference type="GO" id="GO:1901891">
    <property type="term" value="P:regulation of cell septum assembly"/>
    <property type="evidence" value="ECO:0007669"/>
    <property type="project" value="InterPro"/>
</dbReference>
<comment type="similarity">
    <text evidence="1 6">Belongs to the MinC family.</text>
</comment>
<evidence type="ECO:0000256" key="1">
    <source>
        <dbReference type="ARBA" id="ARBA00006291"/>
    </source>
</evidence>
<feature type="domain" description="Septum site-determining protein MinC N-terminal" evidence="8">
    <location>
        <begin position="7"/>
        <end position="84"/>
    </location>
</feature>
<keyword evidence="10" id="KW-1185">Reference proteome</keyword>
<dbReference type="GO" id="GO:0000917">
    <property type="term" value="P:division septum assembly"/>
    <property type="evidence" value="ECO:0007669"/>
    <property type="project" value="UniProtKB-KW"/>
</dbReference>
<dbReference type="AlphaFoldDB" id="A0A1S2LDI5"/>
<dbReference type="Pfam" id="PF22642">
    <property type="entry name" value="MinC_N_1"/>
    <property type="match status" value="1"/>
</dbReference>
<evidence type="ECO:0000256" key="5">
    <source>
        <dbReference type="ARBA" id="ARBA00046874"/>
    </source>
</evidence>
<dbReference type="Gene3D" id="2.160.20.70">
    <property type="match status" value="1"/>
</dbReference>